<proteinExistence type="predicted"/>
<sequence length="168" mass="18951">MNAKRGKTLLSDMRHVSELMRKEHARMDDEQLADFKPHDLARRVLARLDPGDRTPLDVRLCAHAMLVHMAAALCANVHRTAEEMTTAQGVRFNMGLQPRYPVEVDGETFYRKCDLMTVGQLRVNAERLRREGQAKTAHAAALDAETDDKLARGYFDDEGVPLVASKHE</sequence>
<organism evidence="1 2">
    <name type="scientific">Caballeronia zhejiangensis</name>
    <dbReference type="NCBI Taxonomy" id="871203"/>
    <lineage>
        <taxon>Bacteria</taxon>
        <taxon>Pseudomonadati</taxon>
        <taxon>Pseudomonadota</taxon>
        <taxon>Betaproteobacteria</taxon>
        <taxon>Burkholderiales</taxon>
        <taxon>Burkholderiaceae</taxon>
        <taxon>Caballeronia</taxon>
    </lineage>
</organism>
<name>A0A656QNL3_9BURK</name>
<reference evidence="1 2" key="1">
    <citation type="submission" date="2014-03" db="EMBL/GenBank/DDBJ databases">
        <title>Draft Genome Sequences of Four Burkholderia Strains.</title>
        <authorList>
            <person name="Liu X.Y."/>
            <person name="Li C.X."/>
            <person name="Xu J.H."/>
        </authorList>
    </citation>
    <scope>NUCLEOTIDE SEQUENCE [LARGE SCALE GENOMIC DNA]</scope>
    <source>
        <strain evidence="1 2">OP-1</strain>
    </source>
</reference>
<dbReference type="RefSeq" id="WP_034471195.1">
    <property type="nucleotide sequence ID" value="NZ_JFHD01000005.1"/>
</dbReference>
<dbReference type="AlphaFoldDB" id="A0A656QNL3"/>
<protein>
    <submittedName>
        <fullName evidence="1">Uncharacterized protein</fullName>
    </submittedName>
</protein>
<gene>
    <name evidence="1" type="ORF">BG60_28995</name>
</gene>
<evidence type="ECO:0000313" key="2">
    <source>
        <dbReference type="Proteomes" id="UP000027451"/>
    </source>
</evidence>
<keyword evidence="2" id="KW-1185">Reference proteome</keyword>
<accession>A0A656QNL3</accession>
<evidence type="ECO:0000313" key="1">
    <source>
        <dbReference type="EMBL" id="KDR31767.1"/>
    </source>
</evidence>
<dbReference type="EMBL" id="JFHD01000005">
    <property type="protein sequence ID" value="KDR31767.1"/>
    <property type="molecule type" value="Genomic_DNA"/>
</dbReference>
<comment type="caution">
    <text evidence="1">The sequence shown here is derived from an EMBL/GenBank/DDBJ whole genome shotgun (WGS) entry which is preliminary data.</text>
</comment>
<dbReference type="Proteomes" id="UP000027451">
    <property type="component" value="Unassembled WGS sequence"/>
</dbReference>